<evidence type="ECO:0000256" key="2">
    <source>
        <dbReference type="ARBA" id="ARBA00023239"/>
    </source>
</evidence>
<gene>
    <name evidence="6" type="ORF">OC846_002522</name>
</gene>
<evidence type="ECO:0000256" key="1">
    <source>
        <dbReference type="ARBA" id="ARBA00022729"/>
    </source>
</evidence>
<feature type="chain" id="PRO_5042878239" description="Alginate lyase domain-containing protein" evidence="4">
    <location>
        <begin position="37"/>
        <end position="589"/>
    </location>
</feature>
<feature type="signal peptide" evidence="4">
    <location>
        <begin position="1"/>
        <end position="36"/>
    </location>
</feature>
<evidence type="ECO:0000256" key="3">
    <source>
        <dbReference type="SAM" id="MobiDB-lite"/>
    </source>
</evidence>
<dbReference type="InterPro" id="IPR008929">
    <property type="entry name" value="Chondroitin_lyas"/>
</dbReference>
<comment type="caution">
    <text evidence="6">The sequence shown here is derived from an EMBL/GenBank/DDBJ whole genome shotgun (WGS) entry which is preliminary data.</text>
</comment>
<dbReference type="InterPro" id="IPR008397">
    <property type="entry name" value="Alginate_lyase_dom"/>
</dbReference>
<dbReference type="Pfam" id="PF05426">
    <property type="entry name" value="Alginate_lyase"/>
    <property type="match status" value="1"/>
</dbReference>
<organism evidence="6 7">
    <name type="scientific">Tilletia horrida</name>
    <dbReference type="NCBI Taxonomy" id="155126"/>
    <lineage>
        <taxon>Eukaryota</taxon>
        <taxon>Fungi</taxon>
        <taxon>Dikarya</taxon>
        <taxon>Basidiomycota</taxon>
        <taxon>Ustilaginomycotina</taxon>
        <taxon>Exobasidiomycetes</taxon>
        <taxon>Tilletiales</taxon>
        <taxon>Tilletiaceae</taxon>
        <taxon>Tilletia</taxon>
    </lineage>
</organism>
<dbReference type="Gene3D" id="1.50.10.100">
    <property type="entry name" value="Chondroitin AC/alginate lyase"/>
    <property type="match status" value="2"/>
</dbReference>
<reference evidence="6" key="1">
    <citation type="journal article" date="2023" name="PhytoFront">
        <title>Draft Genome Resources of Seven Strains of Tilletia horrida, Causal Agent of Kernel Smut of Rice.</title>
        <authorList>
            <person name="Khanal S."/>
            <person name="Antony Babu S."/>
            <person name="Zhou X.G."/>
        </authorList>
    </citation>
    <scope>NUCLEOTIDE SEQUENCE</scope>
    <source>
        <strain evidence="6">TX6</strain>
    </source>
</reference>
<evidence type="ECO:0000313" key="7">
    <source>
        <dbReference type="Proteomes" id="UP001176517"/>
    </source>
</evidence>
<dbReference type="SUPFAM" id="SSF48230">
    <property type="entry name" value="Chondroitin AC/alginate lyase"/>
    <property type="match status" value="1"/>
</dbReference>
<feature type="domain" description="Alginate lyase" evidence="5">
    <location>
        <begin position="264"/>
        <end position="514"/>
    </location>
</feature>
<dbReference type="EMBL" id="JAPDMZ010000051">
    <property type="protein sequence ID" value="KAK0553362.1"/>
    <property type="molecule type" value="Genomic_DNA"/>
</dbReference>
<dbReference type="GO" id="GO:0042597">
    <property type="term" value="C:periplasmic space"/>
    <property type="evidence" value="ECO:0007669"/>
    <property type="project" value="InterPro"/>
</dbReference>
<name>A0AAN6GTG3_9BASI</name>
<proteinExistence type="predicted"/>
<dbReference type="Proteomes" id="UP001176517">
    <property type="component" value="Unassembled WGS sequence"/>
</dbReference>
<evidence type="ECO:0000259" key="5">
    <source>
        <dbReference type="Pfam" id="PF05426"/>
    </source>
</evidence>
<evidence type="ECO:0000313" key="6">
    <source>
        <dbReference type="EMBL" id="KAK0553362.1"/>
    </source>
</evidence>
<dbReference type="AlphaFoldDB" id="A0AAN6GTG3"/>
<sequence length="589" mass="63982">MPKNQPRSRQRTTRNAKICVFGLLLKAASLIPHVQADGNDWVSPLYLERLSTGQLSPPPGTSSARQQIINSATWSAQDGPWSVTNSRIQPPSKNNRDYLSWAPYWWPDCNWCGQNSAQSDGMEGVDPEFPSDPSTTTKKGPNSPGLPTGIISSLLALATPVLGPLPPLLARDQESSQTPSRERLPTIPTHSTVSGFRRIRRQSPGPSAAPTPPPTLTKRGGTNSIYAGNGHDNNSGDARNSGKAAAGGEGGASKCTPSRTAVAPTATWTTCPYKQRDGKLNPDVRGLNNTKDIVAMANSVFWNGVAFSLTNSTVNAERATSFIYEWFLDPRKGINPALPYGQVIRGPPGDQEGGYTGLIDWRMLIKVVNSIVIMRSRNSPSWNAVYAAAANDWATKYLNWLQTSQSGKDMLAKGANNHGTFFYNQVIALWILKGELQPAQKAVNTYFTGPFMKQIIASGEQPFEAARTRPFHYRCFNLEGLISNAKMADNLAMNMWSAKTEKGATIQTAVDYAMTLDPGDEDITELAPHVAAVAAAYGDPTGKYAKWLANDKNTGDPERKAGWRVYNDKMAFFSSPARGNTKSAQQFGP</sequence>
<keyword evidence="1 4" id="KW-0732">Signal</keyword>
<accession>A0AAN6GTG3</accession>
<feature type="compositionally biased region" description="Polar residues" evidence="3">
    <location>
        <begin position="220"/>
        <end position="238"/>
    </location>
</feature>
<protein>
    <recommendedName>
        <fullName evidence="5">Alginate lyase domain-containing protein</fullName>
    </recommendedName>
</protein>
<keyword evidence="7" id="KW-1185">Reference proteome</keyword>
<evidence type="ECO:0000256" key="4">
    <source>
        <dbReference type="SAM" id="SignalP"/>
    </source>
</evidence>
<keyword evidence="2" id="KW-0456">Lyase</keyword>
<dbReference type="GO" id="GO:0016829">
    <property type="term" value="F:lyase activity"/>
    <property type="evidence" value="ECO:0007669"/>
    <property type="project" value="UniProtKB-KW"/>
</dbReference>
<feature type="region of interest" description="Disordered" evidence="3">
    <location>
        <begin position="167"/>
        <end position="261"/>
    </location>
</feature>
<feature type="region of interest" description="Disordered" evidence="3">
    <location>
        <begin position="117"/>
        <end position="147"/>
    </location>
</feature>